<feature type="region of interest" description="Disordered" evidence="2">
    <location>
        <begin position="1344"/>
        <end position="1408"/>
    </location>
</feature>
<feature type="compositionally biased region" description="Acidic residues" evidence="2">
    <location>
        <begin position="1066"/>
        <end position="1077"/>
    </location>
</feature>
<feature type="region of interest" description="Disordered" evidence="2">
    <location>
        <begin position="1063"/>
        <end position="1160"/>
    </location>
</feature>
<evidence type="ECO:0000256" key="2">
    <source>
        <dbReference type="SAM" id="MobiDB-lite"/>
    </source>
</evidence>
<sequence length="1540" mass="172310">MESLTRPFFHHRRKLSNASSSINNNNNNGLSFSGKDSYDDVFAGGGPKPKLGAGAPGFVSRKVAAGDYAEIFGGRNGTRGGCSIPVLDLSDHDERNGSADFRSSVNKLDYSTIFGGFGGDDVAATSMAVPPYEELFNGVKKSKTHKAKARMSAEIGSSFNSSENNESHSSEASDQIFDGGKQFNMSYHKTGQRRKDGSNGTTHVAQLHAVPGFTHVIDETACVQKTEQANAKLPVKAEVNHNRISSDHLQKIELDKANPPVKAEVNHNRSSSDHLQKTELDKTKPPVRVEVHHNRSSSDHLQRTQQDRAMPPVNYNRSSSDHLQRTEQDRAKPPVNYNRSSSYDISEGKSGKRAKWQLPTTQASESLVKDKGKCNQYASHSRDKLFDVDEHDKKSEPSEVPPTSSSSTNLNGINVHFKQSGSSNCGPKVEASEKVASGYSTPFSDEELDVNSAAAASAAALKKAIEQAQESIRIAKEIMERKRNPVQSSKSHSKEILKAMDRGEIKHVEEAKDFRENHLTEACESLNSEVQDFIGIDQNIGLRSGEVSNSFNNDEKPSTCTQADVAMNGENVEVAEENGVAMWFTQLLNNGKHRMAALASELKNSILQPSDKDVHDIQETKSTKVNLEWDSTPKVNPVDRILEFRNTEAKLNALGRPEEFEKYVDNSDLSMFAHEERVSETLIFAQENEITNNIQHVFDEGGKCEEKLEDRHVTISDRQFELKQSVNTFSEDESLNVEQKAFDQELENKLEDIHVWKENDHRVDEEENDKQQEEFHLWVGNEGELKMATGYASNGKTQEDDPQATYNTQETDEQRSTQSVDEEENHIMSEEEHVWEVVERRPAWTFQNEEADSRDEDTDSSLANQKVEVNSEYQEIGNTLAGTEGSAENPRENLFQEAVHEEQLNAAVVDAYNVGQSANLGDTEEACRSEVENISEETGEPDIIYHEENDNLVGFTERTIQQEGISNEEKANRVGVSKCLYEVEGDAKTQEADEEASRLKAKWIPETSSVNHGDAEENIMESITQDFSEAVASDDKPVDFDFAKVKHESELSKDTEKVASFIQNGTEEDATDSEDATEAPAVQKSSNFDFTDMNGQKQTHENDSKSEFSINIENCNGSENEVYGQNQIEESDRESESGINPENGDGLFHESAGSAEISKVDGIAAEKEIELEDIEMHHEEREFVENEQESSQLPRELKGEEEHVESYPGMKTGQSTENDEENVSKTFVEEEKETRENVQKEEMEKNLKRTEVSMREREREKDRIAVERAIREARERAFAEARERAERAAVEKATAGVRQRAMAGAREKLEKVSAGTKVATDKASIEAKLRAERAAVERATAEARERALEKALSQKSISETRTQAERNVSGKLSGASRDSGLKHSFSSSDLERFDGTNNESAQRRKARLERHQRIMERAAKALAEKNLRDVLAQREQAERNRLAETLDADIKRWASGKEGNLRALLSTLQYILGPGSGWQPISLTEIVTSNAIKKAYRKATLYVHPDKLQQRGASIQQKYICEKIFDLLKAAWNKFNSEER</sequence>
<reference evidence="4 5" key="1">
    <citation type="submission" date="2024-11" db="EMBL/GenBank/DDBJ databases">
        <title>A near-complete genome assembly of Cinchona calisaya.</title>
        <authorList>
            <person name="Lian D.C."/>
            <person name="Zhao X.W."/>
            <person name="Wei L."/>
        </authorList>
    </citation>
    <scope>NUCLEOTIDE SEQUENCE [LARGE SCALE GENOMIC DNA]</scope>
    <source>
        <tissue evidence="4">Nenye</tissue>
    </source>
</reference>
<evidence type="ECO:0000313" key="5">
    <source>
        <dbReference type="Proteomes" id="UP001630127"/>
    </source>
</evidence>
<feature type="compositionally biased region" description="Basic and acidic residues" evidence="2">
    <location>
        <begin position="264"/>
        <end position="306"/>
    </location>
</feature>
<feature type="compositionally biased region" description="Basic and acidic residues" evidence="2">
    <location>
        <begin position="380"/>
        <end position="397"/>
    </location>
</feature>
<organism evidence="4 5">
    <name type="scientific">Cinchona calisaya</name>
    <dbReference type="NCBI Taxonomy" id="153742"/>
    <lineage>
        <taxon>Eukaryota</taxon>
        <taxon>Viridiplantae</taxon>
        <taxon>Streptophyta</taxon>
        <taxon>Embryophyta</taxon>
        <taxon>Tracheophyta</taxon>
        <taxon>Spermatophyta</taxon>
        <taxon>Magnoliopsida</taxon>
        <taxon>eudicotyledons</taxon>
        <taxon>Gunneridae</taxon>
        <taxon>Pentapetalae</taxon>
        <taxon>asterids</taxon>
        <taxon>lamiids</taxon>
        <taxon>Gentianales</taxon>
        <taxon>Rubiaceae</taxon>
        <taxon>Cinchonoideae</taxon>
        <taxon>Cinchoneae</taxon>
        <taxon>Cinchona</taxon>
    </lineage>
</organism>
<dbReference type="SUPFAM" id="SSF46565">
    <property type="entry name" value="Chaperone J-domain"/>
    <property type="match status" value="1"/>
</dbReference>
<evidence type="ECO:0000256" key="1">
    <source>
        <dbReference type="ARBA" id="ARBA00023054"/>
    </source>
</evidence>
<comment type="caution">
    <text evidence="4">The sequence shown here is derived from an EMBL/GenBank/DDBJ whole genome shotgun (WGS) entry which is preliminary data.</text>
</comment>
<feature type="region of interest" description="Disordered" evidence="2">
    <location>
        <begin position="792"/>
        <end position="827"/>
    </location>
</feature>
<dbReference type="InterPro" id="IPR036869">
    <property type="entry name" value="J_dom_sf"/>
</dbReference>
<evidence type="ECO:0000259" key="3">
    <source>
        <dbReference type="PROSITE" id="PS50076"/>
    </source>
</evidence>
<gene>
    <name evidence="4" type="ORF">ACH5RR_035156</name>
</gene>
<dbReference type="PANTHER" id="PTHR23172">
    <property type="entry name" value="AUXILIN/CYCLIN G-ASSOCIATED KINASE-RELATED"/>
    <property type="match status" value="1"/>
</dbReference>
<protein>
    <recommendedName>
        <fullName evidence="3">J domain-containing protein</fullName>
    </recommendedName>
</protein>
<feature type="region of interest" description="Disordered" evidence="2">
    <location>
        <begin position="1288"/>
        <end position="1322"/>
    </location>
</feature>
<dbReference type="PROSITE" id="PS50076">
    <property type="entry name" value="DNAJ_2"/>
    <property type="match status" value="1"/>
</dbReference>
<accession>A0ABD2YHG0</accession>
<dbReference type="InterPro" id="IPR001623">
    <property type="entry name" value="DnaJ_domain"/>
</dbReference>
<keyword evidence="5" id="KW-1185">Reference proteome</keyword>
<dbReference type="CDD" id="cd06257">
    <property type="entry name" value="DnaJ"/>
    <property type="match status" value="1"/>
</dbReference>
<feature type="compositionally biased region" description="Polar residues" evidence="2">
    <location>
        <begin position="1083"/>
        <end position="1097"/>
    </location>
</feature>
<dbReference type="Proteomes" id="UP001630127">
    <property type="component" value="Unassembled WGS sequence"/>
</dbReference>
<feature type="region of interest" description="Disordered" evidence="2">
    <location>
        <begin position="262"/>
        <end position="358"/>
    </location>
</feature>
<proteinExistence type="predicted"/>
<feature type="compositionally biased region" description="Basic and acidic residues" evidence="2">
    <location>
        <begin position="319"/>
        <end position="332"/>
    </location>
</feature>
<dbReference type="EMBL" id="JBJUIK010000014">
    <property type="protein sequence ID" value="KAL3505315.1"/>
    <property type="molecule type" value="Genomic_DNA"/>
</dbReference>
<feature type="region of interest" description="Disordered" evidence="2">
    <location>
        <begin position="154"/>
        <end position="177"/>
    </location>
</feature>
<name>A0ABD2YHG0_9GENT</name>
<feature type="compositionally biased region" description="Polar residues" evidence="2">
    <location>
        <begin position="409"/>
        <end position="425"/>
    </location>
</feature>
<feature type="compositionally biased region" description="Polar residues" evidence="2">
    <location>
        <begin position="1107"/>
        <end position="1128"/>
    </location>
</feature>
<feature type="region of interest" description="Disordered" evidence="2">
    <location>
        <begin position="1180"/>
        <end position="1261"/>
    </location>
</feature>
<evidence type="ECO:0000313" key="4">
    <source>
        <dbReference type="EMBL" id="KAL3505315.1"/>
    </source>
</evidence>
<feature type="region of interest" description="Disordered" evidence="2">
    <location>
        <begin position="380"/>
        <end position="429"/>
    </location>
</feature>
<feature type="compositionally biased region" description="Basic and acidic residues" evidence="2">
    <location>
        <begin position="1195"/>
        <end position="1205"/>
    </location>
</feature>
<feature type="domain" description="J" evidence="3">
    <location>
        <begin position="1476"/>
        <end position="1540"/>
    </location>
</feature>
<dbReference type="PANTHER" id="PTHR23172:SF93">
    <property type="entry name" value="AUXILIN-LIKE PROTEIN"/>
    <property type="match status" value="1"/>
</dbReference>
<keyword evidence="1" id="KW-0175">Coiled coil</keyword>
<dbReference type="Gene3D" id="1.10.287.110">
    <property type="entry name" value="DnaJ domain"/>
    <property type="match status" value="1"/>
</dbReference>
<dbReference type="FunFam" id="1.10.287.110:FF:000009">
    <property type="entry name" value="Auxilin-related protein 1"/>
    <property type="match status" value="1"/>
</dbReference>
<feature type="compositionally biased region" description="Basic and acidic residues" evidence="2">
    <location>
        <begin position="1227"/>
        <end position="1261"/>
    </location>
</feature>